<dbReference type="AlphaFoldDB" id="A0A0X8GYG6"/>
<feature type="transmembrane region" description="Helical" evidence="1">
    <location>
        <begin position="20"/>
        <end position="41"/>
    </location>
</feature>
<evidence type="ECO:0000313" key="3">
    <source>
        <dbReference type="Proteomes" id="UP000063781"/>
    </source>
</evidence>
<organism evidence="2 3">
    <name type="scientific">Erysipelothrix larvae</name>
    <dbReference type="NCBI Taxonomy" id="1514105"/>
    <lineage>
        <taxon>Bacteria</taxon>
        <taxon>Bacillati</taxon>
        <taxon>Bacillota</taxon>
        <taxon>Erysipelotrichia</taxon>
        <taxon>Erysipelotrichales</taxon>
        <taxon>Erysipelotrichaceae</taxon>
        <taxon>Erysipelothrix</taxon>
    </lineage>
</organism>
<keyword evidence="1" id="KW-0812">Transmembrane</keyword>
<accession>A0A0X8GYG6</accession>
<dbReference type="STRING" id="1514105.AOC36_00550"/>
<keyword evidence="1" id="KW-1133">Transmembrane helix</keyword>
<sequence length="110" mass="12160">MGRNQRPGDKGNLSITLQTITILISKPLNLGFMILGIVMLYTNGVAVLDGEPVYGSGQSGIYMSYMFIVLGVFLVLYCGYQVFFVKVRDQLASLGRDETETPTKKEKNSE</sequence>
<reference evidence="2 3" key="1">
    <citation type="submission" date="2015-10" db="EMBL/GenBank/DDBJ databases">
        <title>Erysipelothrix larvae sp. LV19 isolated from the larval gut of the rhinoceros beetle, Trypoxylus dichotomus.</title>
        <authorList>
            <person name="Lim S."/>
            <person name="Kim B.-C."/>
        </authorList>
    </citation>
    <scope>NUCLEOTIDE SEQUENCE [LARGE SCALE GENOMIC DNA]</scope>
    <source>
        <strain evidence="2 3">LV19</strain>
    </source>
</reference>
<evidence type="ECO:0000313" key="2">
    <source>
        <dbReference type="EMBL" id="AMC92534.1"/>
    </source>
</evidence>
<feature type="transmembrane region" description="Helical" evidence="1">
    <location>
        <begin position="61"/>
        <end position="80"/>
    </location>
</feature>
<dbReference type="KEGG" id="erl:AOC36_00550"/>
<keyword evidence="3" id="KW-1185">Reference proteome</keyword>
<gene>
    <name evidence="2" type="ORF">AOC36_00550</name>
</gene>
<proteinExistence type="predicted"/>
<evidence type="ECO:0000256" key="1">
    <source>
        <dbReference type="SAM" id="Phobius"/>
    </source>
</evidence>
<dbReference type="RefSeq" id="WP_067629892.1">
    <property type="nucleotide sequence ID" value="NZ_CP013213.1"/>
</dbReference>
<keyword evidence="1" id="KW-0472">Membrane</keyword>
<dbReference type="EMBL" id="CP013213">
    <property type="protein sequence ID" value="AMC92534.1"/>
    <property type="molecule type" value="Genomic_DNA"/>
</dbReference>
<protein>
    <submittedName>
        <fullName evidence="2">Uncharacterized protein</fullName>
    </submittedName>
</protein>
<name>A0A0X8GYG6_9FIRM</name>
<dbReference type="Proteomes" id="UP000063781">
    <property type="component" value="Chromosome"/>
</dbReference>